<feature type="transmembrane region" description="Helical" evidence="2">
    <location>
        <begin position="40"/>
        <end position="68"/>
    </location>
</feature>
<keyword evidence="2" id="KW-0812">Transmembrane</keyword>
<accession>A0A7G2CI92</accession>
<dbReference type="AlphaFoldDB" id="A0A7G2CI92"/>
<feature type="compositionally biased region" description="Acidic residues" evidence="1">
    <location>
        <begin position="79"/>
        <end position="95"/>
    </location>
</feature>
<evidence type="ECO:0000256" key="1">
    <source>
        <dbReference type="SAM" id="MobiDB-lite"/>
    </source>
</evidence>
<evidence type="ECO:0000256" key="2">
    <source>
        <dbReference type="SAM" id="Phobius"/>
    </source>
</evidence>
<dbReference type="Proteomes" id="UP000515908">
    <property type="component" value="Chromosome 14"/>
</dbReference>
<gene>
    <name evidence="4" type="ORF">ADEAN_000698300</name>
</gene>
<organism evidence="4 5">
    <name type="scientific">Angomonas deanei</name>
    <dbReference type="NCBI Taxonomy" id="59799"/>
    <lineage>
        <taxon>Eukaryota</taxon>
        <taxon>Discoba</taxon>
        <taxon>Euglenozoa</taxon>
        <taxon>Kinetoplastea</taxon>
        <taxon>Metakinetoplastina</taxon>
        <taxon>Trypanosomatida</taxon>
        <taxon>Trypanosomatidae</taxon>
        <taxon>Strigomonadinae</taxon>
        <taxon>Angomonas</taxon>
    </lineage>
</organism>
<evidence type="ECO:0000313" key="5">
    <source>
        <dbReference type="Proteomes" id="UP000515908"/>
    </source>
</evidence>
<feature type="compositionally biased region" description="Low complexity" evidence="1">
    <location>
        <begin position="251"/>
        <end position="266"/>
    </location>
</feature>
<feature type="compositionally biased region" description="Low complexity" evidence="1">
    <location>
        <begin position="135"/>
        <end position="148"/>
    </location>
</feature>
<feature type="chain" id="PRO_5028898281" evidence="3">
    <location>
        <begin position="22"/>
        <end position="274"/>
    </location>
</feature>
<protein>
    <submittedName>
        <fullName evidence="4">Uncharacterized protein</fullName>
    </submittedName>
</protein>
<keyword evidence="2" id="KW-1133">Transmembrane helix</keyword>
<proteinExistence type="predicted"/>
<keyword evidence="5" id="KW-1185">Reference proteome</keyword>
<evidence type="ECO:0000313" key="4">
    <source>
        <dbReference type="EMBL" id="CAD2219476.1"/>
    </source>
</evidence>
<dbReference type="EMBL" id="LR877158">
    <property type="protein sequence ID" value="CAD2219476.1"/>
    <property type="molecule type" value="Genomic_DNA"/>
</dbReference>
<keyword evidence="3" id="KW-0732">Signal</keyword>
<keyword evidence="2" id="KW-0472">Membrane</keyword>
<sequence length="274" mass="30312">MVMTCLQFALTFCVMLTALIAFIPQSWLGGETTKTFQGGFIAWCVAVGLSLVSCILFAIPGVSGYALVQTKMSADLAIPEETELDTIPSEEEEDVERYGRQTTHQSGESPPLQEALPGPRISWALQPRPREENNNNENNQNENSNENSNENEKKVAKQTVSRPYSAMTASVPVEERPAAESSLNHYYTHNYNTYDQNEDEDDDDVLSTQNNNENENEDNNNNNVGIPEIDGTGSEKEEKDETEDEKDENNHNSSGNVVPSSVPKVSAPEETDSD</sequence>
<feature type="compositionally biased region" description="Acidic residues" evidence="1">
    <location>
        <begin position="196"/>
        <end position="205"/>
    </location>
</feature>
<feature type="region of interest" description="Disordered" evidence="1">
    <location>
        <begin position="79"/>
        <end position="179"/>
    </location>
</feature>
<feature type="signal peptide" evidence="3">
    <location>
        <begin position="1"/>
        <end position="21"/>
    </location>
</feature>
<dbReference type="VEuPathDB" id="TriTrypDB:ADEAN_000698300"/>
<feature type="region of interest" description="Disordered" evidence="1">
    <location>
        <begin position="192"/>
        <end position="274"/>
    </location>
</feature>
<evidence type="ECO:0000256" key="3">
    <source>
        <dbReference type="SAM" id="SignalP"/>
    </source>
</evidence>
<name>A0A7G2CI92_9TRYP</name>
<reference evidence="4 5" key="1">
    <citation type="submission" date="2020-08" db="EMBL/GenBank/DDBJ databases">
        <authorList>
            <person name="Newling K."/>
            <person name="Davey J."/>
            <person name="Forrester S."/>
        </authorList>
    </citation>
    <scope>NUCLEOTIDE SEQUENCE [LARGE SCALE GENOMIC DNA]</scope>
    <source>
        <strain evidence="5">Crithidia deanei Carvalho (ATCC PRA-265)</strain>
    </source>
</reference>